<accession>A0A2P2QLP4</accession>
<sequence>MGSTKVALKGMHKSKHKRYYCHEMSKKDLEVSILALIAFLSLVAMRLTIGMAKGFKNIIAVYDILWMPLLRLT</sequence>
<proteinExistence type="predicted"/>
<reference evidence="1" key="1">
    <citation type="submission" date="2018-02" db="EMBL/GenBank/DDBJ databases">
        <title>Rhizophora mucronata_Transcriptome.</title>
        <authorList>
            <person name="Meera S.P."/>
            <person name="Sreeshan A."/>
            <person name="Augustine A."/>
        </authorList>
    </citation>
    <scope>NUCLEOTIDE SEQUENCE</scope>
    <source>
        <tissue evidence="1">Leaf</tissue>
    </source>
</reference>
<name>A0A2P2QLP4_RHIMU</name>
<evidence type="ECO:0000313" key="1">
    <source>
        <dbReference type="EMBL" id="MBX67906.1"/>
    </source>
</evidence>
<dbReference type="AlphaFoldDB" id="A0A2P2QLP4"/>
<protein>
    <submittedName>
        <fullName evidence="1">Uncharacterized protein</fullName>
    </submittedName>
</protein>
<dbReference type="EMBL" id="GGEC01087422">
    <property type="protein sequence ID" value="MBX67906.1"/>
    <property type="molecule type" value="Transcribed_RNA"/>
</dbReference>
<organism evidence="1">
    <name type="scientific">Rhizophora mucronata</name>
    <name type="common">Asiatic mangrove</name>
    <dbReference type="NCBI Taxonomy" id="61149"/>
    <lineage>
        <taxon>Eukaryota</taxon>
        <taxon>Viridiplantae</taxon>
        <taxon>Streptophyta</taxon>
        <taxon>Embryophyta</taxon>
        <taxon>Tracheophyta</taxon>
        <taxon>Spermatophyta</taxon>
        <taxon>Magnoliopsida</taxon>
        <taxon>eudicotyledons</taxon>
        <taxon>Gunneridae</taxon>
        <taxon>Pentapetalae</taxon>
        <taxon>rosids</taxon>
        <taxon>fabids</taxon>
        <taxon>Malpighiales</taxon>
        <taxon>Rhizophoraceae</taxon>
        <taxon>Rhizophora</taxon>
    </lineage>
</organism>